<protein>
    <recommendedName>
        <fullName evidence="4">Polyketide cyclase</fullName>
    </recommendedName>
</protein>
<evidence type="ECO:0000313" key="3">
    <source>
        <dbReference type="Proteomes" id="UP000019494"/>
    </source>
</evidence>
<gene>
    <name evidence="2" type="ORF">N864_16430</name>
</gene>
<accession>W9GL47</accession>
<feature type="region of interest" description="Disordered" evidence="1">
    <location>
        <begin position="163"/>
        <end position="182"/>
    </location>
</feature>
<dbReference type="RefSeq" id="WP_034714608.1">
    <property type="nucleotide sequence ID" value="NZ_AWQS01000031.1"/>
</dbReference>
<dbReference type="Proteomes" id="UP000019494">
    <property type="component" value="Unassembled WGS sequence"/>
</dbReference>
<dbReference type="AlphaFoldDB" id="W9GL47"/>
<proteinExistence type="predicted"/>
<keyword evidence="3" id="KW-1185">Reference proteome</keyword>
<sequence>MSLMGRVEERWQQRQAGTEPLTVQARTTIAADREQVWQFLLAPQSAFLCSDGVLKAFHVPGTPIGSVGEQQCMVVEQQGQVLAHIVEVVELRPIELAVTRTVTSPSGMISRYVMEDAASGGTCLTYQFGAHMVLGSRKKAEPPIREHVDTAVRRIKSAIESGATFSDARKPSTDLDSDAPTA</sequence>
<dbReference type="InterPro" id="IPR023393">
    <property type="entry name" value="START-like_dom_sf"/>
</dbReference>
<evidence type="ECO:0008006" key="4">
    <source>
        <dbReference type="Google" id="ProtNLM"/>
    </source>
</evidence>
<dbReference type="Gene3D" id="3.30.530.20">
    <property type="match status" value="1"/>
</dbReference>
<reference evidence="2" key="1">
    <citation type="submission" date="2013-08" db="EMBL/GenBank/DDBJ databases">
        <authorList>
            <person name="Liu H."/>
            <person name="Wang G."/>
        </authorList>
    </citation>
    <scope>NUCLEOTIDE SEQUENCE</scope>
    <source>
        <strain evidence="2">Q5-1</strain>
    </source>
</reference>
<organism evidence="2 3">
    <name type="scientific">Intrasporangium chromatireducens Q5-1</name>
    <dbReference type="NCBI Taxonomy" id="584657"/>
    <lineage>
        <taxon>Bacteria</taxon>
        <taxon>Bacillati</taxon>
        <taxon>Actinomycetota</taxon>
        <taxon>Actinomycetes</taxon>
        <taxon>Micrococcales</taxon>
        <taxon>Intrasporangiaceae</taxon>
        <taxon>Intrasporangium</taxon>
    </lineage>
</organism>
<dbReference type="EMBL" id="AWQS01000031">
    <property type="protein sequence ID" value="EWT06835.1"/>
    <property type="molecule type" value="Genomic_DNA"/>
</dbReference>
<comment type="caution">
    <text evidence="2">The sequence shown here is derived from an EMBL/GenBank/DDBJ whole genome shotgun (WGS) entry which is preliminary data.</text>
</comment>
<dbReference type="SUPFAM" id="SSF55961">
    <property type="entry name" value="Bet v1-like"/>
    <property type="match status" value="1"/>
</dbReference>
<evidence type="ECO:0000313" key="2">
    <source>
        <dbReference type="EMBL" id="EWT06835.1"/>
    </source>
</evidence>
<evidence type="ECO:0000256" key="1">
    <source>
        <dbReference type="SAM" id="MobiDB-lite"/>
    </source>
</evidence>
<name>W9GL47_9MICO</name>
<dbReference type="OrthoDB" id="4868564at2"/>